<sequence>MEYLTDGERKAARRLVRSARSAGYLVSVWEGEGWAIRQSAKEADILRALGSTGEDRLDFIKAAASATEKPERIGWALLVYGNNPDGSELVADCQDNEATRTLIKGV</sequence>
<keyword evidence="1" id="KW-0614">Plasmid</keyword>
<accession>I3W092</accession>
<reference evidence="1" key="1">
    <citation type="submission" date="2012-01" db="EMBL/GenBank/DDBJ databases">
        <authorList>
            <person name="Summers A.O."/>
            <person name="Wireman J."/>
        </authorList>
    </citation>
    <scope>NUCLEOTIDE SEQUENCE</scope>
    <source>
        <strain evidence="1">AC2-58</strain>
        <plasmid evidence="1">pAC258-29</plasmid>
    </source>
</reference>
<geneLocation type="plasmid" evidence="1">
    <name>pAC258-29</name>
</geneLocation>
<dbReference type="AlphaFoldDB" id="I3W092"/>
<protein>
    <submittedName>
        <fullName evidence="1">Uncharacterized protein</fullName>
    </submittedName>
</protein>
<evidence type="ECO:0000313" key="1">
    <source>
        <dbReference type="EMBL" id="AFK89019.1"/>
    </source>
</evidence>
<organism evidence="1">
    <name type="scientific">Acetobacter pasteurianus</name>
    <name type="common">Acetobacter turbidans</name>
    <dbReference type="NCBI Taxonomy" id="438"/>
    <lineage>
        <taxon>Bacteria</taxon>
        <taxon>Pseudomonadati</taxon>
        <taxon>Pseudomonadota</taxon>
        <taxon>Alphaproteobacteria</taxon>
        <taxon>Acetobacterales</taxon>
        <taxon>Acetobacteraceae</taxon>
        <taxon>Acetobacter</taxon>
    </lineage>
</organism>
<name>I3W092_ACEPA</name>
<dbReference type="EMBL" id="JQ418523">
    <property type="protein sequence ID" value="AFK89019.1"/>
    <property type="molecule type" value="Genomic_DNA"/>
</dbReference>
<proteinExistence type="predicted"/>